<gene>
    <name evidence="2" type="ORF">HPB51_004683</name>
</gene>
<feature type="region of interest" description="Disordered" evidence="1">
    <location>
        <begin position="88"/>
        <end position="116"/>
    </location>
</feature>
<sequence length="183" mass="19271">MAPPGRTGGRPRTAATTVVDTQTGYDPDSMMWTTVPSSDSRPELSQPFKSTALAAAVARRDQASNAHMVASANAGSLIAAADADADASSSTFSPPATRSAGLHRGHNKPVWQPQPLPKPKATDFIVELKPGAQLSLAVVFLENWASSMLIAHLGATAKRLVTVVVVRDQNFISVYTSKPHLAD</sequence>
<evidence type="ECO:0000256" key="1">
    <source>
        <dbReference type="SAM" id="MobiDB-lite"/>
    </source>
</evidence>
<accession>A0A9J6DYP2</accession>
<feature type="region of interest" description="Disordered" evidence="1">
    <location>
        <begin position="1"/>
        <end position="29"/>
    </location>
</feature>
<dbReference type="Proteomes" id="UP000821866">
    <property type="component" value="Chromosome 4"/>
</dbReference>
<feature type="compositionally biased region" description="Low complexity" evidence="1">
    <location>
        <begin position="88"/>
        <end position="100"/>
    </location>
</feature>
<proteinExistence type="predicted"/>
<organism evidence="2 3">
    <name type="scientific">Rhipicephalus microplus</name>
    <name type="common">Cattle tick</name>
    <name type="synonym">Boophilus microplus</name>
    <dbReference type="NCBI Taxonomy" id="6941"/>
    <lineage>
        <taxon>Eukaryota</taxon>
        <taxon>Metazoa</taxon>
        <taxon>Ecdysozoa</taxon>
        <taxon>Arthropoda</taxon>
        <taxon>Chelicerata</taxon>
        <taxon>Arachnida</taxon>
        <taxon>Acari</taxon>
        <taxon>Parasitiformes</taxon>
        <taxon>Ixodida</taxon>
        <taxon>Ixodoidea</taxon>
        <taxon>Ixodidae</taxon>
        <taxon>Rhipicephalinae</taxon>
        <taxon>Rhipicephalus</taxon>
        <taxon>Boophilus</taxon>
    </lineage>
</organism>
<name>A0A9J6DYP2_RHIMP</name>
<dbReference type="AlphaFoldDB" id="A0A9J6DYP2"/>
<reference evidence="2" key="2">
    <citation type="submission" date="2021-09" db="EMBL/GenBank/DDBJ databases">
        <authorList>
            <person name="Jia N."/>
            <person name="Wang J."/>
            <person name="Shi W."/>
            <person name="Du L."/>
            <person name="Sun Y."/>
            <person name="Zhan W."/>
            <person name="Jiang J."/>
            <person name="Wang Q."/>
            <person name="Zhang B."/>
            <person name="Ji P."/>
            <person name="Sakyi L.B."/>
            <person name="Cui X."/>
            <person name="Yuan T."/>
            <person name="Jiang B."/>
            <person name="Yang W."/>
            <person name="Lam T.T.-Y."/>
            <person name="Chang Q."/>
            <person name="Ding S."/>
            <person name="Wang X."/>
            <person name="Zhu J."/>
            <person name="Ruan X."/>
            <person name="Zhao L."/>
            <person name="Wei J."/>
            <person name="Que T."/>
            <person name="Du C."/>
            <person name="Cheng J."/>
            <person name="Dai P."/>
            <person name="Han X."/>
            <person name="Huang E."/>
            <person name="Gao Y."/>
            <person name="Liu J."/>
            <person name="Shao H."/>
            <person name="Ye R."/>
            <person name="Li L."/>
            <person name="Wei W."/>
            <person name="Wang X."/>
            <person name="Wang C."/>
            <person name="Huo Q."/>
            <person name="Li W."/>
            <person name="Guo W."/>
            <person name="Chen H."/>
            <person name="Chen S."/>
            <person name="Zhou L."/>
            <person name="Zhou L."/>
            <person name="Ni X."/>
            <person name="Tian J."/>
            <person name="Zhou Y."/>
            <person name="Sheng Y."/>
            <person name="Liu T."/>
            <person name="Pan Y."/>
            <person name="Xia L."/>
            <person name="Li J."/>
            <person name="Zhao F."/>
            <person name="Cao W."/>
        </authorList>
    </citation>
    <scope>NUCLEOTIDE SEQUENCE</scope>
    <source>
        <strain evidence="2">Rmic-2018</strain>
        <tissue evidence="2">Larvae</tissue>
    </source>
</reference>
<evidence type="ECO:0000313" key="3">
    <source>
        <dbReference type="Proteomes" id="UP000821866"/>
    </source>
</evidence>
<dbReference type="EMBL" id="JABSTU010000006">
    <property type="protein sequence ID" value="KAH8027331.1"/>
    <property type="molecule type" value="Genomic_DNA"/>
</dbReference>
<evidence type="ECO:0000313" key="2">
    <source>
        <dbReference type="EMBL" id="KAH8027331.1"/>
    </source>
</evidence>
<reference evidence="2" key="1">
    <citation type="journal article" date="2020" name="Cell">
        <title>Large-Scale Comparative Analyses of Tick Genomes Elucidate Their Genetic Diversity and Vector Capacities.</title>
        <authorList>
            <consortium name="Tick Genome and Microbiome Consortium (TIGMIC)"/>
            <person name="Jia N."/>
            <person name="Wang J."/>
            <person name="Shi W."/>
            <person name="Du L."/>
            <person name="Sun Y."/>
            <person name="Zhan W."/>
            <person name="Jiang J.F."/>
            <person name="Wang Q."/>
            <person name="Zhang B."/>
            <person name="Ji P."/>
            <person name="Bell-Sakyi L."/>
            <person name="Cui X.M."/>
            <person name="Yuan T.T."/>
            <person name="Jiang B.G."/>
            <person name="Yang W.F."/>
            <person name="Lam T.T."/>
            <person name="Chang Q.C."/>
            <person name="Ding S.J."/>
            <person name="Wang X.J."/>
            <person name="Zhu J.G."/>
            <person name="Ruan X.D."/>
            <person name="Zhao L."/>
            <person name="Wei J.T."/>
            <person name="Ye R.Z."/>
            <person name="Que T.C."/>
            <person name="Du C.H."/>
            <person name="Zhou Y.H."/>
            <person name="Cheng J.X."/>
            <person name="Dai P.F."/>
            <person name="Guo W.B."/>
            <person name="Han X.H."/>
            <person name="Huang E.J."/>
            <person name="Li L.F."/>
            <person name="Wei W."/>
            <person name="Gao Y.C."/>
            <person name="Liu J.Z."/>
            <person name="Shao H.Z."/>
            <person name="Wang X."/>
            <person name="Wang C.C."/>
            <person name="Yang T.C."/>
            <person name="Huo Q.B."/>
            <person name="Li W."/>
            <person name="Chen H.Y."/>
            <person name="Chen S.E."/>
            <person name="Zhou L.G."/>
            <person name="Ni X.B."/>
            <person name="Tian J.H."/>
            <person name="Sheng Y."/>
            <person name="Liu T."/>
            <person name="Pan Y.S."/>
            <person name="Xia L.Y."/>
            <person name="Li J."/>
            <person name="Zhao F."/>
            <person name="Cao W.C."/>
        </authorList>
    </citation>
    <scope>NUCLEOTIDE SEQUENCE</scope>
    <source>
        <strain evidence="2">Rmic-2018</strain>
    </source>
</reference>
<keyword evidence="3" id="KW-1185">Reference proteome</keyword>
<comment type="caution">
    <text evidence="2">The sequence shown here is derived from an EMBL/GenBank/DDBJ whole genome shotgun (WGS) entry which is preliminary data.</text>
</comment>
<protein>
    <submittedName>
        <fullName evidence="2">Uncharacterized protein</fullName>
    </submittedName>
</protein>